<reference evidence="3" key="1">
    <citation type="journal article" date="2014" name="BMC Genomics">
        <title>Genome characteristics reveal the impact of lichenization on lichen-forming fungus Endocarpon pusillum Hedwig (Verrucariales, Ascomycota).</title>
        <authorList>
            <person name="Wang Y.-Y."/>
            <person name="Liu B."/>
            <person name="Zhang X.-Y."/>
            <person name="Zhou Q.-M."/>
            <person name="Zhang T."/>
            <person name="Li H."/>
            <person name="Yu Y.-F."/>
            <person name="Zhang X.-L."/>
            <person name="Hao X.-Y."/>
            <person name="Wang M."/>
            <person name="Wang L."/>
            <person name="Wei J.-C."/>
        </authorList>
    </citation>
    <scope>NUCLEOTIDE SEQUENCE [LARGE SCALE GENOMIC DNA]</scope>
    <source>
        <strain evidence="3">Z07020 / HMAS-L-300199</strain>
    </source>
</reference>
<feature type="region of interest" description="Disordered" evidence="1">
    <location>
        <begin position="200"/>
        <end position="288"/>
    </location>
</feature>
<sequence length="727" mass="78888">MEIDNAFAKVFQAFMAIPNAKSQFSLDKPIPPGVLLKYPTVAKVIFSNEPGCAVNYRAIVEKIKVLEPHFKVTSCGPPLMEYFAVLRKKRNKWAVAFANYQSHMILTFLVEQKLYGCPLNASQRAAFPDGPRAVLSESLAAAWQELSDIKKSREFVQNVRILEECVKQHKIYLQRKAAAQKQRQALVKKKQAEARKAKKAALASSAVSHQQRPSAVQSTFNPDLPDFAQFISSFTSPTPPPVAASSNKKPQKVTTNISQATKTANSINATVENKSAKRNGARAAAAEAQPITMAATSTNMTTQPPANSMAQTSLGVIAPTSANSAAPNNMMMMGPTPAVRIDKPTSTRITRLTRNPGTTEEWMMEEPLFPYFVSIYGYPPPNCFVGPLPGSHGEHKVYIEHQPKYSPEELEKYKQMGTKPPPARYVTLHEKKVTHQTPVTSQMPNTTHSNAIINMNDPTACTVTAINHDGSDKEVEPPGLGHASSTSNAASAPEEVTEQSSTEPGINNEADVELEKAIRAEIGSANPDSAASTNSLPSTMPGSIEQAQATVEQNTSTALEVSQDVASNETGASLSACPPASNSPTLTSSNSTERTLAEADPSGFMSFEEFTERFNNGEFQDELPAYDPTLDITFDATLNPTLDHTLNPTIDPTFNPTLNPTLGPTFDPTLNSTLEPCKQSQDLGMDMGWQGWDGEIALPPLGSTPDVDGFEENQYFNELFGRGAYDN</sequence>
<feature type="region of interest" description="Disordered" evidence="1">
    <location>
        <begin position="548"/>
        <end position="598"/>
    </location>
</feature>
<dbReference type="AlphaFoldDB" id="U1HU69"/>
<proteinExistence type="predicted"/>
<dbReference type="HOGENOM" id="CLU_380825_0_0_1"/>
<feature type="compositionally biased region" description="Polar residues" evidence="1">
    <location>
        <begin position="205"/>
        <end position="221"/>
    </location>
</feature>
<evidence type="ECO:0000313" key="2">
    <source>
        <dbReference type="EMBL" id="ERF74145.1"/>
    </source>
</evidence>
<gene>
    <name evidence="2" type="ORF">EPUS_08884</name>
</gene>
<keyword evidence="3" id="KW-1185">Reference proteome</keyword>
<dbReference type="EMBL" id="KE720894">
    <property type="protein sequence ID" value="ERF74145.1"/>
    <property type="molecule type" value="Genomic_DNA"/>
</dbReference>
<dbReference type="GeneID" id="19243724"/>
<feature type="compositionally biased region" description="Polar residues" evidence="1">
    <location>
        <begin position="252"/>
        <end position="273"/>
    </location>
</feature>
<dbReference type="RefSeq" id="XP_007800196.1">
    <property type="nucleotide sequence ID" value="XM_007802005.1"/>
</dbReference>
<dbReference type="OrthoDB" id="10070995at2759"/>
<feature type="region of interest" description="Disordered" evidence="1">
    <location>
        <begin position="469"/>
        <end position="508"/>
    </location>
</feature>
<dbReference type="Proteomes" id="UP000019373">
    <property type="component" value="Unassembled WGS sequence"/>
</dbReference>
<evidence type="ECO:0000256" key="1">
    <source>
        <dbReference type="SAM" id="MobiDB-lite"/>
    </source>
</evidence>
<feature type="compositionally biased region" description="Low complexity" evidence="1">
    <location>
        <begin position="578"/>
        <end position="592"/>
    </location>
</feature>
<name>U1HU69_ENDPU</name>
<accession>U1HU69</accession>
<protein>
    <submittedName>
        <fullName evidence="2">Uncharacterized protein</fullName>
    </submittedName>
</protein>
<organism evidence="2 3">
    <name type="scientific">Endocarpon pusillum (strain Z07020 / HMAS-L-300199)</name>
    <name type="common">Lichen-forming fungus</name>
    <dbReference type="NCBI Taxonomy" id="1263415"/>
    <lineage>
        <taxon>Eukaryota</taxon>
        <taxon>Fungi</taxon>
        <taxon>Dikarya</taxon>
        <taxon>Ascomycota</taxon>
        <taxon>Pezizomycotina</taxon>
        <taxon>Eurotiomycetes</taxon>
        <taxon>Chaetothyriomycetidae</taxon>
        <taxon>Verrucariales</taxon>
        <taxon>Verrucariaceae</taxon>
        <taxon>Endocarpon</taxon>
    </lineage>
</organism>
<feature type="compositionally biased region" description="Polar residues" evidence="1">
    <location>
        <begin position="548"/>
        <end position="573"/>
    </location>
</feature>
<evidence type="ECO:0000313" key="3">
    <source>
        <dbReference type="Proteomes" id="UP000019373"/>
    </source>
</evidence>